<protein>
    <recommendedName>
        <fullName evidence="3">Conjugal transfer protein TraB</fullName>
    </recommendedName>
</protein>
<dbReference type="Proteomes" id="UP000070560">
    <property type="component" value="Chromosome"/>
</dbReference>
<evidence type="ECO:0000313" key="1">
    <source>
        <dbReference type="EMBL" id="AMM39899.1"/>
    </source>
</evidence>
<organism evidence="1 2">
    <name type="scientific">Desulfofervidus auxilii</name>
    <dbReference type="NCBI Taxonomy" id="1621989"/>
    <lineage>
        <taxon>Bacteria</taxon>
        <taxon>Pseudomonadati</taxon>
        <taxon>Thermodesulfobacteriota</taxon>
        <taxon>Candidatus Desulfofervidia</taxon>
        <taxon>Candidatus Desulfofervidales</taxon>
        <taxon>Candidatus Desulfofervidaceae</taxon>
        <taxon>Candidatus Desulfofervidus</taxon>
    </lineage>
</organism>
<sequence length="56" mass="6537">MTSDEEKILKVVKEVVIKFIETGRISPSGFSKYFKEIYQSIKDTVKEGREKQPKQD</sequence>
<dbReference type="RefSeq" id="WP_172793620.1">
    <property type="nucleotide sequence ID" value="NZ_CP013015.1"/>
</dbReference>
<keyword evidence="2" id="KW-1185">Reference proteome</keyword>
<evidence type="ECO:0000313" key="2">
    <source>
        <dbReference type="Proteomes" id="UP000070560"/>
    </source>
</evidence>
<dbReference type="KEGG" id="daw:HS1_000092"/>
<dbReference type="EMBL" id="CP013015">
    <property type="protein sequence ID" value="AMM39899.1"/>
    <property type="molecule type" value="Genomic_DNA"/>
</dbReference>
<proteinExistence type="predicted"/>
<reference evidence="1 2" key="1">
    <citation type="submission" date="2015-10" db="EMBL/GenBank/DDBJ databases">
        <title>Candidatus Desulfofervidus auxilii, a hydrogenotrophic sulfate-reducing bacterium involved in the thermophilic anaerobic oxidation of methane.</title>
        <authorList>
            <person name="Krukenberg V."/>
            <person name="Richter M."/>
            <person name="Wegener G."/>
        </authorList>
    </citation>
    <scope>NUCLEOTIDE SEQUENCE [LARGE SCALE GENOMIC DNA]</scope>
    <source>
        <strain evidence="1 2">HS1</strain>
    </source>
</reference>
<evidence type="ECO:0008006" key="3">
    <source>
        <dbReference type="Google" id="ProtNLM"/>
    </source>
</evidence>
<dbReference type="AlphaFoldDB" id="A0A7U4TFZ6"/>
<name>A0A7U4TFZ6_DESA2</name>
<accession>A0A7U4TFZ6</accession>
<gene>
    <name evidence="1" type="ORF">HS1_000092</name>
</gene>